<feature type="transmembrane region" description="Helical" evidence="5">
    <location>
        <begin position="9"/>
        <end position="27"/>
    </location>
</feature>
<dbReference type="OrthoDB" id="345640at2"/>
<reference evidence="7 8" key="1">
    <citation type="journal article" date="2019" name="Sci. Rep.">
        <title>Differences in resource use lead to coexistence of seed-transmitted microbial populations.</title>
        <authorList>
            <person name="Torres-Cortes G."/>
            <person name="Garcia B.J."/>
            <person name="Compant S."/>
            <person name="Rezki S."/>
            <person name="Jones P."/>
            <person name="Preveaux A."/>
            <person name="Briand M."/>
            <person name="Roulet A."/>
            <person name="Bouchez O."/>
            <person name="Jacobson D."/>
            <person name="Barret M."/>
        </authorList>
    </citation>
    <scope>NUCLEOTIDE SEQUENCE [LARGE SCALE GENOMIC DNA]</scope>
    <source>
        <strain evidence="7 8">CFBP13511</strain>
    </source>
</reference>
<organism evidence="7 8">
    <name type="scientific">Erwinia persicina</name>
    <dbReference type="NCBI Taxonomy" id="55211"/>
    <lineage>
        <taxon>Bacteria</taxon>
        <taxon>Pseudomonadati</taxon>
        <taxon>Pseudomonadota</taxon>
        <taxon>Gammaproteobacteria</taxon>
        <taxon>Enterobacterales</taxon>
        <taxon>Erwiniaceae</taxon>
        <taxon>Erwinia</taxon>
    </lineage>
</organism>
<dbReference type="PROSITE" id="PS51123">
    <property type="entry name" value="OMPA_2"/>
    <property type="match status" value="1"/>
</dbReference>
<dbReference type="RefSeq" id="WP_137270032.1">
    <property type="nucleotide sequence ID" value="NZ_QGAC01000027.1"/>
</dbReference>
<evidence type="ECO:0000256" key="4">
    <source>
        <dbReference type="SAM" id="MobiDB-lite"/>
    </source>
</evidence>
<feature type="region of interest" description="Disordered" evidence="4">
    <location>
        <begin position="536"/>
        <end position="562"/>
    </location>
</feature>
<accession>A0A4U3EWU7</accession>
<sequence length="562" mass="62417">MGGRTFARATFPVLVCLIAVLWLVWGFLTWGGAGKSLLTLAALLVSGGIIRQRYRRLQPAQQVEDASDFPPEDHTGPVVLVCGDVDDNMFALGSFRRTTQGWYLRVAELSELMPLATRLLARTPVMAGQLSVMYRSLPDRHDDEALLRASLKALRLQVKQLRGLTGYDIPVVLNTEFSGPETPWIVVRGNTSLVCPEDEPAVTLSEWQRTAQTATVQPFLTQATAMLHTVMLDELGKSDRLCPAIRPFAVTLRLGQIQTVASALWPQWLFRLTRISPAPRACVYEPRWHFADPVLPLLMPYTTPLQGGKTGRRVVMLLLLCALVALVLSVLHNQTLIRRVAADLQRWQAIPMNHYAPKAQSLHALQQDALLLERWQRQGVPQRYGLGLYPGEHLWLAVQQAIDTWVPPPPPEPQSKPKPVPKIVRLDSMSLFDSGKSDLKPGSTKMLVTSLVGIKAKPGWLIVVSGHTDNTGNPKLNQTLSQKRAEAVRDWMRDTGDVPESCFAVQGYGESRPIATNDTPEGRALNRRVEISLVPQANACQIPDKKPASPDERDVLTQEMEK</sequence>
<evidence type="ECO:0000259" key="6">
    <source>
        <dbReference type="PROSITE" id="PS51123"/>
    </source>
</evidence>
<dbReference type="InterPro" id="IPR050330">
    <property type="entry name" value="Bact_OuterMem_StrucFunc"/>
</dbReference>
<dbReference type="AlphaFoldDB" id="A0A4U3EWU7"/>
<keyword evidence="2 3" id="KW-0472">Membrane</keyword>
<name>A0A4U3EWU7_9GAMM</name>
<comment type="subcellular location">
    <subcellularLocation>
        <location evidence="1">Cell outer membrane</location>
    </subcellularLocation>
</comment>
<evidence type="ECO:0000256" key="2">
    <source>
        <dbReference type="ARBA" id="ARBA00023136"/>
    </source>
</evidence>
<evidence type="ECO:0000256" key="5">
    <source>
        <dbReference type="SAM" id="Phobius"/>
    </source>
</evidence>
<dbReference type="InterPro" id="IPR006664">
    <property type="entry name" value="OMP_bac"/>
</dbReference>
<dbReference type="Gene3D" id="3.30.1330.60">
    <property type="entry name" value="OmpA-like domain"/>
    <property type="match status" value="1"/>
</dbReference>
<protein>
    <recommendedName>
        <fullName evidence="6">OmpA-like domain-containing protein</fullName>
    </recommendedName>
</protein>
<dbReference type="SUPFAM" id="SSF103088">
    <property type="entry name" value="OmpA-like"/>
    <property type="match status" value="1"/>
</dbReference>
<keyword evidence="5" id="KW-0812">Transmembrane</keyword>
<dbReference type="CDD" id="cd07185">
    <property type="entry name" value="OmpA_C-like"/>
    <property type="match status" value="1"/>
</dbReference>
<keyword evidence="5" id="KW-1133">Transmembrane helix</keyword>
<dbReference type="Pfam" id="PF00691">
    <property type="entry name" value="OmpA"/>
    <property type="match status" value="1"/>
</dbReference>
<evidence type="ECO:0000256" key="3">
    <source>
        <dbReference type="PROSITE-ProRule" id="PRU00473"/>
    </source>
</evidence>
<evidence type="ECO:0000256" key="1">
    <source>
        <dbReference type="ARBA" id="ARBA00004442"/>
    </source>
</evidence>
<dbReference type="PANTHER" id="PTHR30329:SF20">
    <property type="entry name" value="EXPORTED PROTEIN"/>
    <property type="match status" value="1"/>
</dbReference>
<dbReference type="EMBL" id="QGAC01000027">
    <property type="protein sequence ID" value="TKJ84446.1"/>
    <property type="molecule type" value="Genomic_DNA"/>
</dbReference>
<proteinExistence type="predicted"/>
<comment type="caution">
    <text evidence="7">The sequence shown here is derived from an EMBL/GenBank/DDBJ whole genome shotgun (WGS) entry which is preliminary data.</text>
</comment>
<gene>
    <name evidence="7" type="ORF">EpCFBP13511_21295</name>
</gene>
<dbReference type="Proteomes" id="UP000306393">
    <property type="component" value="Unassembled WGS sequence"/>
</dbReference>
<dbReference type="InterPro" id="IPR036737">
    <property type="entry name" value="OmpA-like_sf"/>
</dbReference>
<evidence type="ECO:0000313" key="7">
    <source>
        <dbReference type="EMBL" id="TKJ84446.1"/>
    </source>
</evidence>
<dbReference type="PANTHER" id="PTHR30329">
    <property type="entry name" value="STATOR ELEMENT OF FLAGELLAR MOTOR COMPLEX"/>
    <property type="match status" value="1"/>
</dbReference>
<dbReference type="GO" id="GO:0009279">
    <property type="term" value="C:cell outer membrane"/>
    <property type="evidence" value="ECO:0007669"/>
    <property type="project" value="UniProtKB-SubCell"/>
</dbReference>
<dbReference type="PRINTS" id="PR01021">
    <property type="entry name" value="OMPADOMAIN"/>
</dbReference>
<feature type="transmembrane region" description="Helical" evidence="5">
    <location>
        <begin position="314"/>
        <end position="331"/>
    </location>
</feature>
<dbReference type="InterPro" id="IPR006665">
    <property type="entry name" value="OmpA-like"/>
</dbReference>
<feature type="domain" description="OmpA-like" evidence="6">
    <location>
        <begin position="419"/>
        <end position="537"/>
    </location>
</feature>
<evidence type="ECO:0000313" key="8">
    <source>
        <dbReference type="Proteomes" id="UP000306393"/>
    </source>
</evidence>
<feature type="compositionally biased region" description="Basic and acidic residues" evidence="4">
    <location>
        <begin position="543"/>
        <end position="562"/>
    </location>
</feature>